<evidence type="ECO:0000256" key="2">
    <source>
        <dbReference type="ARBA" id="ARBA00023180"/>
    </source>
</evidence>
<organism evidence="3 4">
    <name type="scientific">Thermophagus xiamenensis</name>
    <dbReference type="NCBI Taxonomy" id="385682"/>
    <lineage>
        <taxon>Bacteria</taxon>
        <taxon>Pseudomonadati</taxon>
        <taxon>Bacteroidota</taxon>
        <taxon>Bacteroidia</taxon>
        <taxon>Marinilabiliales</taxon>
        <taxon>Marinilabiliaceae</taxon>
        <taxon>Thermophagus</taxon>
    </lineage>
</organism>
<dbReference type="InterPro" id="IPR012334">
    <property type="entry name" value="Pectin_lyas_fold"/>
</dbReference>
<keyword evidence="1" id="KW-0479">Metal-binding</keyword>
<gene>
    <name evidence="3" type="ORF">SAMN05444380_10291</name>
</gene>
<dbReference type="InterPro" id="IPR001451">
    <property type="entry name" value="Hexapep"/>
</dbReference>
<keyword evidence="4" id="KW-1185">Reference proteome</keyword>
<keyword evidence="3" id="KW-0808">Transferase</keyword>
<dbReference type="OrthoDB" id="9812571at2"/>
<keyword evidence="2" id="KW-0325">Glycoprotein</keyword>
<proteinExistence type="predicted"/>
<dbReference type="Gene3D" id="2.160.20.10">
    <property type="entry name" value="Single-stranded right-handed beta-helix, Pectin lyase-like"/>
    <property type="match status" value="1"/>
</dbReference>
<dbReference type="RefSeq" id="WP_010527936.1">
    <property type="nucleotide sequence ID" value="NZ_AFSL01000065.1"/>
</dbReference>
<dbReference type="InterPro" id="IPR011050">
    <property type="entry name" value="Pectin_lyase_fold/virulence"/>
</dbReference>
<accession>A0A1I1V9U6</accession>
<dbReference type="eggNOG" id="COG3866">
    <property type="taxonomic scope" value="Bacteria"/>
</dbReference>
<dbReference type="eggNOG" id="COG0110">
    <property type="taxonomic scope" value="Bacteria"/>
</dbReference>
<dbReference type="Proteomes" id="UP000181976">
    <property type="component" value="Unassembled WGS sequence"/>
</dbReference>
<dbReference type="Pfam" id="PF00132">
    <property type="entry name" value="Hexapep"/>
    <property type="match status" value="1"/>
</dbReference>
<dbReference type="InterPro" id="IPR052063">
    <property type="entry name" value="Polysaccharide_Lyase_1"/>
</dbReference>
<dbReference type="InterPro" id="IPR011004">
    <property type="entry name" value="Trimer_LpxA-like_sf"/>
</dbReference>
<dbReference type="STRING" id="385682.SAMN05444380_10291"/>
<evidence type="ECO:0000256" key="1">
    <source>
        <dbReference type="ARBA" id="ARBA00022723"/>
    </source>
</evidence>
<dbReference type="GO" id="GO:0016740">
    <property type="term" value="F:transferase activity"/>
    <property type="evidence" value="ECO:0007669"/>
    <property type="project" value="UniProtKB-KW"/>
</dbReference>
<sequence length="593" mass="65851">MKIYIKLIIYLSHLIPISRIRIALLRIAGVKIGKNCRIFKAGWGSEPYLIELGDHVVISNGTRFITHDGGVWVFREKYPRIDLFGKIKIGNNVCIGLNVIILPNTQIGDNCIVAAGSVVKGKIPENSIVYGNPAKVIMPLSIQERLILMSKFKFETKGMSYRSKKKILKSFFDKAKTRVILAGLLISGLFSSNQGFSQNIFPGSQGMGTASRGAYAGDSLPKIVVVDNLDDYGPGSFRYAVTRPYPRIVVFEVAGDIHLKRPLIVTPPYLYVAGQTSPGKGVALWGQPFVVSSHDVLIQNMRFRLGSKHEDQSDCVTVRGTNRRVYNVVFDRCSFAFGLDETLTVINAGPGITISNSIIGYSLNKLNHSCGLLVLNSSGVSLIRNVIAFNADRNPSVRGNVQTIEILNNLIYNSSNHAVYLGSRGIQNLPLSVLIEGNLYITGVNNVNRFLLSVHKSVPDSLLVYWSDNMTIDGDQTYVDYELQLYDKSERFYPLPDRPFPISAEGLWKAGELPERLLNEAGAFAFNRDAIDSLIIENIRTGKGNIIAEEDELKVTLTLPVEERKFIIPDNPHELKSNGFTRLELFLNNLLLK</sequence>
<dbReference type="SUPFAM" id="SSF51126">
    <property type="entry name" value="Pectin lyase-like"/>
    <property type="match status" value="1"/>
</dbReference>
<dbReference type="EMBL" id="FONA01000002">
    <property type="protein sequence ID" value="SFD79747.1"/>
    <property type="molecule type" value="Genomic_DNA"/>
</dbReference>
<dbReference type="GO" id="GO:0046872">
    <property type="term" value="F:metal ion binding"/>
    <property type="evidence" value="ECO:0007669"/>
    <property type="project" value="UniProtKB-KW"/>
</dbReference>
<name>A0A1I1V9U6_9BACT</name>
<dbReference type="PANTHER" id="PTHR42970">
    <property type="entry name" value="PECTATE LYASE C-RELATED"/>
    <property type="match status" value="1"/>
</dbReference>
<dbReference type="InParanoid" id="A0A1I1V9U6"/>
<dbReference type="Gene3D" id="2.160.10.10">
    <property type="entry name" value="Hexapeptide repeat proteins"/>
    <property type="match status" value="1"/>
</dbReference>
<evidence type="ECO:0000313" key="3">
    <source>
        <dbReference type="EMBL" id="SFD79747.1"/>
    </source>
</evidence>
<dbReference type="SUPFAM" id="SSF51161">
    <property type="entry name" value="Trimeric LpxA-like enzymes"/>
    <property type="match status" value="1"/>
</dbReference>
<dbReference type="CDD" id="cd04647">
    <property type="entry name" value="LbH_MAT_like"/>
    <property type="match status" value="1"/>
</dbReference>
<dbReference type="AlphaFoldDB" id="A0A1I1V9U6"/>
<protein>
    <submittedName>
        <fullName evidence="3">Hexapeptide repeat of succinyl-transferase</fullName>
    </submittedName>
</protein>
<dbReference type="PANTHER" id="PTHR42970:SF1">
    <property type="entry name" value="PECTATE LYASE C-RELATED"/>
    <property type="match status" value="1"/>
</dbReference>
<reference evidence="3 4" key="1">
    <citation type="submission" date="2016-10" db="EMBL/GenBank/DDBJ databases">
        <authorList>
            <person name="de Groot N.N."/>
        </authorList>
    </citation>
    <scope>NUCLEOTIDE SEQUENCE [LARGE SCALE GENOMIC DNA]</scope>
    <source>
        <strain evidence="3 4">DSM 19012</strain>
    </source>
</reference>
<evidence type="ECO:0000313" key="4">
    <source>
        <dbReference type="Proteomes" id="UP000181976"/>
    </source>
</evidence>